<dbReference type="EMBL" id="WHWB01033415">
    <property type="protein sequence ID" value="KAJ7420045.1"/>
    <property type="molecule type" value="Genomic_DNA"/>
</dbReference>
<organism evidence="3 4">
    <name type="scientific">Willisornis vidua</name>
    <name type="common">Xingu scale-backed antbird</name>
    <dbReference type="NCBI Taxonomy" id="1566151"/>
    <lineage>
        <taxon>Eukaryota</taxon>
        <taxon>Metazoa</taxon>
        <taxon>Chordata</taxon>
        <taxon>Craniata</taxon>
        <taxon>Vertebrata</taxon>
        <taxon>Euteleostomi</taxon>
        <taxon>Archelosauria</taxon>
        <taxon>Archosauria</taxon>
        <taxon>Dinosauria</taxon>
        <taxon>Saurischia</taxon>
        <taxon>Theropoda</taxon>
        <taxon>Coelurosauria</taxon>
        <taxon>Aves</taxon>
        <taxon>Neognathae</taxon>
        <taxon>Neoaves</taxon>
        <taxon>Telluraves</taxon>
        <taxon>Australaves</taxon>
        <taxon>Passeriformes</taxon>
        <taxon>Thamnophilidae</taxon>
        <taxon>Willisornis</taxon>
    </lineage>
</organism>
<feature type="compositionally biased region" description="Basic and acidic residues" evidence="2">
    <location>
        <begin position="204"/>
        <end position="217"/>
    </location>
</feature>
<dbReference type="SUPFAM" id="SSF82185">
    <property type="entry name" value="Histone H3 K4-specific methyltransferase SET7/9 N-terminal domain"/>
    <property type="match status" value="1"/>
</dbReference>
<gene>
    <name evidence="3" type="ORF">WISP_50609</name>
</gene>
<name>A0ABQ9DDY4_9PASS</name>
<dbReference type="Pfam" id="PF02493">
    <property type="entry name" value="MORN"/>
    <property type="match status" value="5"/>
</dbReference>
<comment type="caution">
    <text evidence="3">The sequence shown here is derived from an EMBL/GenBank/DDBJ whole genome shotgun (WGS) entry which is preliminary data.</text>
</comment>
<protein>
    <recommendedName>
        <fullName evidence="5">Radial spoke head 1 homolog</fullName>
    </recommendedName>
</protein>
<feature type="compositionally biased region" description="Low complexity" evidence="2">
    <location>
        <begin position="182"/>
        <end position="192"/>
    </location>
</feature>
<evidence type="ECO:0000256" key="1">
    <source>
        <dbReference type="ARBA" id="ARBA00022737"/>
    </source>
</evidence>
<keyword evidence="4" id="KW-1185">Reference proteome</keyword>
<feature type="region of interest" description="Disordered" evidence="2">
    <location>
        <begin position="135"/>
        <end position="246"/>
    </location>
</feature>
<feature type="compositionally biased region" description="Acidic residues" evidence="2">
    <location>
        <begin position="227"/>
        <end position="243"/>
    </location>
</feature>
<dbReference type="Proteomes" id="UP001145742">
    <property type="component" value="Unassembled WGS sequence"/>
</dbReference>
<dbReference type="Gene3D" id="2.20.110.10">
    <property type="entry name" value="Histone H3 K4-specific methyltransferase SET7/9 N-terminal domain"/>
    <property type="match status" value="2"/>
</dbReference>
<accession>A0ABQ9DDY4</accession>
<evidence type="ECO:0000256" key="2">
    <source>
        <dbReference type="SAM" id="MobiDB-lite"/>
    </source>
</evidence>
<keyword evidence="1" id="KW-0677">Repeat</keyword>
<evidence type="ECO:0000313" key="3">
    <source>
        <dbReference type="EMBL" id="KAJ7420045.1"/>
    </source>
</evidence>
<evidence type="ECO:0000313" key="4">
    <source>
        <dbReference type="Proteomes" id="UP001145742"/>
    </source>
</evidence>
<evidence type="ECO:0008006" key="5">
    <source>
        <dbReference type="Google" id="ProtNLM"/>
    </source>
</evidence>
<reference evidence="3" key="1">
    <citation type="submission" date="2019-10" db="EMBL/GenBank/DDBJ databases">
        <authorList>
            <person name="Soares A.E.R."/>
            <person name="Aleixo A."/>
            <person name="Schneider P."/>
            <person name="Miyaki C.Y."/>
            <person name="Schneider M.P."/>
            <person name="Mello C."/>
            <person name="Vasconcelos A.T.R."/>
        </authorList>
    </citation>
    <scope>NUCLEOTIDE SEQUENCE</scope>
    <source>
        <tissue evidence="3">Muscle</tissue>
    </source>
</reference>
<dbReference type="SMART" id="SM00698">
    <property type="entry name" value="MORN"/>
    <property type="match status" value="5"/>
</dbReference>
<proteinExistence type="predicted"/>
<dbReference type="PANTHER" id="PTHR43215">
    <property type="entry name" value="RADIAL SPOKE HEAD 1 HOMOLOG"/>
    <property type="match status" value="1"/>
</dbReference>
<dbReference type="InterPro" id="IPR003409">
    <property type="entry name" value="MORN"/>
</dbReference>
<feature type="region of interest" description="Disordered" evidence="2">
    <location>
        <begin position="363"/>
        <end position="409"/>
    </location>
</feature>
<sequence length="463" mass="52057">MKGTYRFKGGALYTGNYLQNRKHGKGIFFYLDGSKYAGDWVDDLRQGHGEYTYANGDTYTGEWFNHKRHGQGTYVYKDTGSKYVGHWVNGIQEGPGELIHLNHRFKGRFSNGKPLGRGKYIFDFGCEQHGEYVQLEQEKEGEEEEEASLPVEPKWKASEITKLSPWTLQDEKPPSPREASLAGAATAATGEEQMPSVAVTGESAEGRDVEPSVHEPSEGLSPARDAGEEEEERREEEVNEAPEDQARLSYRKSKWVDMKVQELSQLEGKRDKELSQAEDDSDKMLCQWEGSTKQELFWWEVRGHPMLSKGEVRGDPEFSKGEVSIRGDLELFQEGCNTQQELSQENWKHTTIHTIWINPKYPQLLQNPNPAPQGSAQAADSDGSREQGTEAGAETQIPRKPTLHTPTSPDPLPTPWALLCLASVDVLYCAEFPCPVLQSERRNFDSGSLFVMGTSYLMEVTGR</sequence>
<dbReference type="PANTHER" id="PTHR43215:SF14">
    <property type="entry name" value="RADIAL SPOKE HEAD 1 HOMOLOG"/>
    <property type="match status" value="1"/>
</dbReference>